<keyword evidence="2" id="KW-0812">Transmembrane</keyword>
<reference evidence="4" key="1">
    <citation type="submission" date="2025-08" db="UniProtKB">
        <authorList>
            <consortium name="RefSeq"/>
        </authorList>
    </citation>
    <scope>IDENTIFICATION</scope>
    <source>
        <tissue evidence="4">Muscle</tissue>
    </source>
</reference>
<gene>
    <name evidence="4" type="primary">LOC117232122</name>
</gene>
<keyword evidence="1" id="KW-0175">Coiled coil</keyword>
<keyword evidence="2" id="KW-0472">Membrane</keyword>
<sequence length="371" mass="43908">MLEKIANSWTIGLYSLVENSRFTPKVSNLWDKESFTVQPINDTKITRPDILLGYLIIFWIVLYFMYEKCVNSLLRRMRIPLMQRNRIIKAVWECGFCFGSICYLKSPTIKTLSLFFGEQEVTHEEMGVILHKSFYFHWAGIEILCHGAWAKGWANFLFASFIMNPYQEKWCTVVSTFLFSKAIDTIIINICRILLCVSHFIGRKLPKLFFCLHCLSWIYLYVLFVPKFLWTENVEYTRAQIGLQLWFIAECLDSVWFRFLAYAKATHWLETCLFPLPTQETIELAGIQKRHRDSLKKLVNRTSKRAELWQTLFCAVAIKKKIKRIRQAKQSDSILMDNFTEERLIATDEIKEINKEQKDEIMKQYSQIENE</sequence>
<dbReference type="RefSeq" id="XP_033347185.1">
    <property type="nucleotide sequence ID" value="XM_033491294.1"/>
</dbReference>
<evidence type="ECO:0000256" key="2">
    <source>
        <dbReference type="SAM" id="Phobius"/>
    </source>
</evidence>
<protein>
    <submittedName>
        <fullName evidence="4">Uncharacterized protein LOC117232122</fullName>
    </submittedName>
</protein>
<dbReference type="AlphaFoldDB" id="A0A6J3K3T5"/>
<organism evidence="3 4">
    <name type="scientific">Bombus vosnesenskii</name>
    <dbReference type="NCBI Taxonomy" id="207650"/>
    <lineage>
        <taxon>Eukaryota</taxon>
        <taxon>Metazoa</taxon>
        <taxon>Ecdysozoa</taxon>
        <taxon>Arthropoda</taxon>
        <taxon>Hexapoda</taxon>
        <taxon>Insecta</taxon>
        <taxon>Pterygota</taxon>
        <taxon>Neoptera</taxon>
        <taxon>Endopterygota</taxon>
        <taxon>Hymenoptera</taxon>
        <taxon>Apocrita</taxon>
        <taxon>Aculeata</taxon>
        <taxon>Apoidea</taxon>
        <taxon>Anthophila</taxon>
        <taxon>Apidae</taxon>
        <taxon>Bombus</taxon>
        <taxon>Pyrobombus</taxon>
    </lineage>
</organism>
<proteinExistence type="predicted"/>
<dbReference type="GeneID" id="117232122"/>
<evidence type="ECO:0000313" key="4">
    <source>
        <dbReference type="RefSeq" id="XP_033347185.1"/>
    </source>
</evidence>
<evidence type="ECO:0000313" key="3">
    <source>
        <dbReference type="Proteomes" id="UP000504631"/>
    </source>
</evidence>
<dbReference type="KEGG" id="bvk:117232122"/>
<evidence type="ECO:0000256" key="1">
    <source>
        <dbReference type="SAM" id="Coils"/>
    </source>
</evidence>
<keyword evidence="3" id="KW-1185">Reference proteome</keyword>
<name>A0A6J3K3T5_9HYME</name>
<feature type="coiled-coil region" evidence="1">
    <location>
        <begin position="336"/>
        <end position="371"/>
    </location>
</feature>
<feature type="transmembrane region" description="Helical" evidence="2">
    <location>
        <begin position="50"/>
        <end position="66"/>
    </location>
</feature>
<accession>A0A6J3K3T5</accession>
<keyword evidence="2" id="KW-1133">Transmembrane helix</keyword>
<dbReference type="Proteomes" id="UP000504631">
    <property type="component" value="Unplaced"/>
</dbReference>